<gene>
    <name evidence="2" type="ORF">SAMN05192584_108108</name>
</gene>
<dbReference type="AlphaFoldDB" id="A0A1I4BRP9"/>
<evidence type="ECO:0000313" key="2">
    <source>
        <dbReference type="EMBL" id="SFK71474.1"/>
    </source>
</evidence>
<feature type="region of interest" description="Disordered" evidence="1">
    <location>
        <begin position="1"/>
        <end position="26"/>
    </location>
</feature>
<protein>
    <submittedName>
        <fullName evidence="2">Uncharacterized protein</fullName>
    </submittedName>
</protein>
<organism evidence="2 3">
    <name type="scientific">Streptomyces pini</name>
    <dbReference type="NCBI Taxonomy" id="1520580"/>
    <lineage>
        <taxon>Bacteria</taxon>
        <taxon>Bacillati</taxon>
        <taxon>Actinomycetota</taxon>
        <taxon>Actinomycetes</taxon>
        <taxon>Kitasatosporales</taxon>
        <taxon>Streptomycetaceae</taxon>
        <taxon>Streptomyces</taxon>
    </lineage>
</organism>
<dbReference type="EMBL" id="FOSG01000008">
    <property type="protein sequence ID" value="SFK71474.1"/>
    <property type="molecule type" value="Genomic_DNA"/>
</dbReference>
<keyword evidence="3" id="KW-1185">Reference proteome</keyword>
<reference evidence="3" key="1">
    <citation type="submission" date="2016-10" db="EMBL/GenBank/DDBJ databases">
        <authorList>
            <person name="Varghese N."/>
            <person name="Submissions S."/>
        </authorList>
    </citation>
    <scope>NUCLEOTIDE SEQUENCE [LARGE SCALE GENOMIC DNA]</scope>
    <source>
        <strain evidence="3">PL19</strain>
    </source>
</reference>
<sequence length="50" mass="5387">MYDTAEPEADAPPAVPRALDELPVSPPPLLRLAGDCDDDECEPHICRGID</sequence>
<accession>A0A1I4BRP9</accession>
<evidence type="ECO:0000256" key="1">
    <source>
        <dbReference type="SAM" id="MobiDB-lite"/>
    </source>
</evidence>
<proteinExistence type="predicted"/>
<dbReference type="Proteomes" id="UP000198928">
    <property type="component" value="Unassembled WGS sequence"/>
</dbReference>
<dbReference type="RefSeq" id="WP_175540995.1">
    <property type="nucleotide sequence ID" value="NZ_FOSG01000008.1"/>
</dbReference>
<name>A0A1I4BRP9_9ACTN</name>
<evidence type="ECO:0000313" key="3">
    <source>
        <dbReference type="Proteomes" id="UP000198928"/>
    </source>
</evidence>